<sequence length="303" mass="35841">MRFYSARQAIHEAYSIHLRSKGFEVKLTDALREPDFSGYLRKAHRKHHDDEARDEQKRAELLSSFHPVGHYQEDRSVKLDANRLISDSAEAGKIIAAVERLPDHLKSWCYWCYSPLGQLDSSSNQSLLNLAENRQKVVALRNEQERLADLADTLEARIKRCKNTKRLNELLELDEDKLLVDAARLEQQAGRIENALRLGDRFSVELWRWLDLLVEEAVNDKVRLKTRRHIKDVVIASFYNYRHKVYSVRKDFLGPKAICERFEIPYSHFERDYRRWIFWSTEICDYLERISLRPVSRLVDKVE</sequence>
<protein>
    <submittedName>
        <fullName evidence="2">Uncharacterized protein</fullName>
    </submittedName>
</protein>
<reference evidence="2 3" key="1">
    <citation type="submission" date="2024-06" db="EMBL/GenBank/DDBJ databases">
        <title>Genomic Encyclopedia of Type Strains, Phase V (KMG-V): Genome sequencing to study the core and pangenomes of soil and plant-associated prokaryotes.</title>
        <authorList>
            <person name="Whitman W."/>
        </authorList>
    </citation>
    <scope>NUCLEOTIDE SEQUENCE [LARGE SCALE GENOMIC DNA]</scope>
    <source>
        <strain evidence="2 3">NE40</strain>
    </source>
</reference>
<dbReference type="EMBL" id="JBEWTB010000002">
    <property type="protein sequence ID" value="MET4756534.1"/>
    <property type="molecule type" value="Genomic_DNA"/>
</dbReference>
<accession>A0ABV2SFJ1</accession>
<dbReference type="RefSeq" id="WP_354016316.1">
    <property type="nucleotide sequence ID" value="NZ_JBEWTB010000002.1"/>
</dbReference>
<feature type="coiled-coil region" evidence="1">
    <location>
        <begin position="137"/>
        <end position="188"/>
    </location>
</feature>
<evidence type="ECO:0000313" key="3">
    <source>
        <dbReference type="Proteomes" id="UP001549366"/>
    </source>
</evidence>
<evidence type="ECO:0000256" key="1">
    <source>
        <dbReference type="SAM" id="Coils"/>
    </source>
</evidence>
<gene>
    <name evidence="2" type="ORF">V5J35_001726</name>
</gene>
<keyword evidence="3" id="KW-1185">Reference proteome</keyword>
<keyword evidence="1" id="KW-0175">Coiled coil</keyword>
<organism evidence="2 3">
    <name type="scientific">Endozoicomonas lisbonensis</name>
    <dbReference type="NCBI Taxonomy" id="3120522"/>
    <lineage>
        <taxon>Bacteria</taxon>
        <taxon>Pseudomonadati</taxon>
        <taxon>Pseudomonadota</taxon>
        <taxon>Gammaproteobacteria</taxon>
        <taxon>Oceanospirillales</taxon>
        <taxon>Endozoicomonadaceae</taxon>
        <taxon>Endozoicomonas</taxon>
    </lineage>
</organism>
<proteinExistence type="predicted"/>
<comment type="caution">
    <text evidence="2">The sequence shown here is derived from an EMBL/GenBank/DDBJ whole genome shotgun (WGS) entry which is preliminary data.</text>
</comment>
<name>A0ABV2SFJ1_9GAMM</name>
<evidence type="ECO:0000313" key="2">
    <source>
        <dbReference type="EMBL" id="MET4756534.1"/>
    </source>
</evidence>
<dbReference type="Proteomes" id="UP001549366">
    <property type="component" value="Unassembled WGS sequence"/>
</dbReference>